<feature type="transmembrane region" description="Helical" evidence="2">
    <location>
        <begin position="21"/>
        <end position="40"/>
    </location>
</feature>
<organism evidence="3 4">
    <name type="scientific">Marilutibacter spongiae</name>
    <dbReference type="NCBI Taxonomy" id="2025720"/>
    <lineage>
        <taxon>Bacteria</taxon>
        <taxon>Pseudomonadati</taxon>
        <taxon>Pseudomonadota</taxon>
        <taxon>Gammaproteobacteria</taxon>
        <taxon>Lysobacterales</taxon>
        <taxon>Lysobacteraceae</taxon>
        <taxon>Marilutibacter</taxon>
    </lineage>
</organism>
<dbReference type="Proteomes" id="UP000523196">
    <property type="component" value="Unassembled WGS sequence"/>
</dbReference>
<protein>
    <submittedName>
        <fullName evidence="3">Uncharacterized protein</fullName>
    </submittedName>
</protein>
<proteinExistence type="predicted"/>
<evidence type="ECO:0000256" key="2">
    <source>
        <dbReference type="SAM" id="Phobius"/>
    </source>
</evidence>
<dbReference type="RefSeq" id="WP_182687187.1">
    <property type="nucleotide sequence ID" value="NZ_JACHTF010000009.1"/>
</dbReference>
<keyword evidence="2" id="KW-0812">Transmembrane</keyword>
<sequence>MQTVHARRSIPRTSSTRPHPLLDEVLRGAVAIGALLLLMVPEARGSHPQLGWLPLWLLVMPLVAWWAAHRFAFPGRRAPASPAARWSRRRPPQARRRDPVVSRARRPAPAWPPDPALLHGVAHRDRRHGGGVAGVC</sequence>
<keyword evidence="2" id="KW-0472">Membrane</keyword>
<accession>A0A7W3Y6F0</accession>
<evidence type="ECO:0000313" key="4">
    <source>
        <dbReference type="Proteomes" id="UP000523196"/>
    </source>
</evidence>
<feature type="transmembrane region" description="Helical" evidence="2">
    <location>
        <begin position="52"/>
        <end position="68"/>
    </location>
</feature>
<reference evidence="3 4" key="1">
    <citation type="submission" date="2020-08" db="EMBL/GenBank/DDBJ databases">
        <authorList>
            <person name="Xu S."/>
            <person name="Li A."/>
        </authorList>
    </citation>
    <scope>NUCLEOTIDE SEQUENCE [LARGE SCALE GENOMIC DNA]</scope>
    <source>
        <strain evidence="3 4">119BY6-57</strain>
    </source>
</reference>
<dbReference type="EMBL" id="JACHTF010000009">
    <property type="protein sequence ID" value="MBB1060856.1"/>
    <property type="molecule type" value="Genomic_DNA"/>
</dbReference>
<dbReference type="AlphaFoldDB" id="A0A7W3Y6F0"/>
<gene>
    <name evidence="3" type="ORF">H4F98_09745</name>
</gene>
<evidence type="ECO:0000256" key="1">
    <source>
        <dbReference type="SAM" id="MobiDB-lite"/>
    </source>
</evidence>
<evidence type="ECO:0000313" key="3">
    <source>
        <dbReference type="EMBL" id="MBB1060856.1"/>
    </source>
</evidence>
<keyword evidence="4" id="KW-1185">Reference proteome</keyword>
<comment type="caution">
    <text evidence="3">The sequence shown here is derived from an EMBL/GenBank/DDBJ whole genome shotgun (WGS) entry which is preliminary data.</text>
</comment>
<name>A0A7W3Y6F0_9GAMM</name>
<keyword evidence="2" id="KW-1133">Transmembrane helix</keyword>
<feature type="region of interest" description="Disordered" evidence="1">
    <location>
        <begin position="77"/>
        <end position="118"/>
    </location>
</feature>